<gene>
    <name evidence="5" type="ORF">PCOR1329_LOCUS29378</name>
</gene>
<comment type="caution">
    <text evidence="5">The sequence shown here is derived from an EMBL/GenBank/DDBJ whole genome shotgun (WGS) entry which is preliminary data.</text>
</comment>
<evidence type="ECO:0000313" key="5">
    <source>
        <dbReference type="EMBL" id="CAK0830890.1"/>
    </source>
</evidence>
<name>A0ABN9SGP6_9DINO</name>
<dbReference type="Gene3D" id="4.10.1130.20">
    <property type="match status" value="1"/>
</dbReference>
<dbReference type="PANTHER" id="PTHR46983">
    <property type="entry name" value="CYSTEINE AND HISTIDINE-RICH DOMAIN-CONTAINING PROTEIN 1"/>
    <property type="match status" value="1"/>
</dbReference>
<dbReference type="InterPro" id="IPR039790">
    <property type="entry name" value="CHRD1"/>
</dbReference>
<dbReference type="Proteomes" id="UP001189429">
    <property type="component" value="Unassembled WGS sequence"/>
</dbReference>
<feature type="domain" description="CHORD" evidence="4">
    <location>
        <begin position="1"/>
        <end position="52"/>
    </location>
</feature>
<keyword evidence="2" id="KW-0677">Repeat</keyword>
<dbReference type="InterPro" id="IPR007051">
    <property type="entry name" value="CHORD_dom"/>
</dbReference>
<protein>
    <recommendedName>
        <fullName evidence="4">CHORD domain-containing protein</fullName>
    </recommendedName>
</protein>
<dbReference type="EMBL" id="CAUYUJ010011057">
    <property type="protein sequence ID" value="CAK0830890.1"/>
    <property type="molecule type" value="Genomic_DNA"/>
</dbReference>
<dbReference type="PROSITE" id="PS51401">
    <property type="entry name" value="CHORD"/>
    <property type="match status" value="1"/>
</dbReference>
<evidence type="ECO:0000256" key="1">
    <source>
        <dbReference type="ARBA" id="ARBA00022723"/>
    </source>
</evidence>
<keyword evidence="1" id="KW-0479">Metal-binding</keyword>
<sequence length="142" mass="16012">MYDPNGPPQPCVYHKSPPIFHETAKWWSCCSDKKAYEFEEFMRIPGCQTGFCSADPENQASQKRFLGGCDLRGDNAPQRLDADAPPDPRQKLNVLLKGLVAIGVDSALVEEVWRKLAEQNEDLEKAVETFRARFVGVLNQIE</sequence>
<evidence type="ECO:0000259" key="4">
    <source>
        <dbReference type="PROSITE" id="PS51401"/>
    </source>
</evidence>
<dbReference type="PANTHER" id="PTHR46983:SF3">
    <property type="entry name" value="CHPADIPLOID STATE MAINTENANCE PROTEIN CHPA"/>
    <property type="match status" value="1"/>
</dbReference>
<evidence type="ECO:0000256" key="3">
    <source>
        <dbReference type="ARBA" id="ARBA00022833"/>
    </source>
</evidence>
<evidence type="ECO:0000313" key="6">
    <source>
        <dbReference type="Proteomes" id="UP001189429"/>
    </source>
</evidence>
<keyword evidence="6" id="KW-1185">Reference proteome</keyword>
<proteinExistence type="predicted"/>
<accession>A0ABN9SGP6</accession>
<dbReference type="Pfam" id="PF04968">
    <property type="entry name" value="CHORD"/>
    <property type="match status" value="1"/>
</dbReference>
<reference evidence="5" key="1">
    <citation type="submission" date="2023-10" db="EMBL/GenBank/DDBJ databases">
        <authorList>
            <person name="Chen Y."/>
            <person name="Shah S."/>
            <person name="Dougan E. K."/>
            <person name="Thang M."/>
            <person name="Chan C."/>
        </authorList>
    </citation>
    <scope>NUCLEOTIDE SEQUENCE [LARGE SCALE GENOMIC DNA]</scope>
</reference>
<organism evidence="5 6">
    <name type="scientific">Prorocentrum cordatum</name>
    <dbReference type="NCBI Taxonomy" id="2364126"/>
    <lineage>
        <taxon>Eukaryota</taxon>
        <taxon>Sar</taxon>
        <taxon>Alveolata</taxon>
        <taxon>Dinophyceae</taxon>
        <taxon>Prorocentrales</taxon>
        <taxon>Prorocentraceae</taxon>
        <taxon>Prorocentrum</taxon>
    </lineage>
</organism>
<keyword evidence="3" id="KW-0862">Zinc</keyword>
<evidence type="ECO:0000256" key="2">
    <source>
        <dbReference type="ARBA" id="ARBA00022737"/>
    </source>
</evidence>